<dbReference type="STRING" id="154538.A0A1M2V9G8"/>
<dbReference type="OrthoDB" id="3335814at2759"/>
<evidence type="ECO:0000313" key="2">
    <source>
        <dbReference type="Proteomes" id="UP000184267"/>
    </source>
</evidence>
<reference evidence="1 2" key="1">
    <citation type="submission" date="2016-10" db="EMBL/GenBank/DDBJ databases">
        <title>Genome sequence of the basidiomycete white-rot fungus Trametes pubescens.</title>
        <authorList>
            <person name="Makela M.R."/>
            <person name="Granchi Z."/>
            <person name="Peng M."/>
            <person name="De Vries R.P."/>
            <person name="Grigoriev I."/>
            <person name="Riley R."/>
            <person name="Hilden K."/>
        </authorList>
    </citation>
    <scope>NUCLEOTIDE SEQUENCE [LARGE SCALE GENOMIC DNA]</scope>
    <source>
        <strain evidence="1 2">FBCC735</strain>
    </source>
</reference>
<dbReference type="Proteomes" id="UP000184267">
    <property type="component" value="Unassembled WGS sequence"/>
</dbReference>
<dbReference type="OMA" id="ARTNFIN"/>
<accession>A0A1M2V9G8</accession>
<evidence type="ECO:0000313" key="1">
    <source>
        <dbReference type="EMBL" id="OJT04310.1"/>
    </source>
</evidence>
<dbReference type="EMBL" id="MNAD01001548">
    <property type="protein sequence ID" value="OJT04310.1"/>
    <property type="molecule type" value="Genomic_DNA"/>
</dbReference>
<keyword evidence="2" id="KW-1185">Reference proteome</keyword>
<sequence>MVVEPTRSPLQIASYNTNLQTKHGLPQDFIDWIAPTLRVFSFLTRERRGRLPGAWPASNASLPGSSQGFWGRFKSPKSNKDAEIMRDRQAQLALTRQRLLTLAFEDMETVRMLPQSFLELESLARDWIKPPPDMPISLRVPIEYASLHAARLVAGPYIYLTSEDSYQIACMGVQGLRVEVVCDSPPPPDEPPPPPVLEMPATFNLELSPGQNVALDTTINSDEMDMARMEDGTTVDGSFWGKLDIVHDGDVHKMEFSGTRIQNTENVSTDLIVDSRIINKLAVAAKPATARCHLGILAPAQQYCDVILSFSPYWKLGTSWPPAEPVAENKVKYFLRVHPGGAVEHFETEMTATSLYYEAIPEPGMLDPQEFISPRNGFAMTFRDFVPHLMRVLDQLGMSLFARTNFISNNMNAFSAHRNIAYRFMQPHKIAAAIDISVTVENCVFTRLFLMFRGLTDDELSMFAGAGEKEANQVNWRDRVGWSELSKDSTQFRLLETSVLEVT</sequence>
<proteinExistence type="predicted"/>
<comment type="caution">
    <text evidence="1">The sequence shown here is derived from an EMBL/GenBank/DDBJ whole genome shotgun (WGS) entry which is preliminary data.</text>
</comment>
<name>A0A1M2V9G8_TRAPU</name>
<gene>
    <name evidence="1" type="ORF">TRAPUB_4944</name>
</gene>
<protein>
    <submittedName>
        <fullName evidence="1">Uncharacterized protein</fullName>
    </submittedName>
</protein>
<dbReference type="AlphaFoldDB" id="A0A1M2V9G8"/>
<organism evidence="1 2">
    <name type="scientific">Trametes pubescens</name>
    <name type="common">White-rot fungus</name>
    <dbReference type="NCBI Taxonomy" id="154538"/>
    <lineage>
        <taxon>Eukaryota</taxon>
        <taxon>Fungi</taxon>
        <taxon>Dikarya</taxon>
        <taxon>Basidiomycota</taxon>
        <taxon>Agaricomycotina</taxon>
        <taxon>Agaricomycetes</taxon>
        <taxon>Polyporales</taxon>
        <taxon>Polyporaceae</taxon>
        <taxon>Trametes</taxon>
    </lineage>
</organism>